<proteinExistence type="predicted"/>
<reference evidence="2 3" key="1">
    <citation type="submission" date="2014-04" db="EMBL/GenBank/DDBJ databases">
        <title>Evolutionary Origins and Diversification of the Mycorrhizal Mutualists.</title>
        <authorList>
            <consortium name="DOE Joint Genome Institute"/>
            <consortium name="Mycorrhizal Genomics Consortium"/>
            <person name="Kohler A."/>
            <person name="Kuo A."/>
            <person name="Nagy L.G."/>
            <person name="Floudas D."/>
            <person name="Copeland A."/>
            <person name="Barry K.W."/>
            <person name="Cichocki N."/>
            <person name="Veneault-Fourrey C."/>
            <person name="LaButti K."/>
            <person name="Lindquist E.A."/>
            <person name="Lipzen A."/>
            <person name="Lundell T."/>
            <person name="Morin E."/>
            <person name="Murat C."/>
            <person name="Riley R."/>
            <person name="Ohm R."/>
            <person name="Sun H."/>
            <person name="Tunlid A."/>
            <person name="Henrissat B."/>
            <person name="Grigoriev I.V."/>
            <person name="Hibbett D.S."/>
            <person name="Martin F."/>
        </authorList>
    </citation>
    <scope>NUCLEOTIDE SEQUENCE [LARGE SCALE GENOMIC DNA]</scope>
    <source>
        <strain evidence="2 3">Koide BX008</strain>
    </source>
</reference>
<evidence type="ECO:0000256" key="1">
    <source>
        <dbReference type="SAM" id="MobiDB-lite"/>
    </source>
</evidence>
<dbReference type="HOGENOM" id="CLU_1503096_0_0_1"/>
<organism evidence="2 3">
    <name type="scientific">Amanita muscaria (strain Koide BX008)</name>
    <dbReference type="NCBI Taxonomy" id="946122"/>
    <lineage>
        <taxon>Eukaryota</taxon>
        <taxon>Fungi</taxon>
        <taxon>Dikarya</taxon>
        <taxon>Basidiomycota</taxon>
        <taxon>Agaricomycotina</taxon>
        <taxon>Agaricomycetes</taxon>
        <taxon>Agaricomycetidae</taxon>
        <taxon>Agaricales</taxon>
        <taxon>Pluteineae</taxon>
        <taxon>Amanitaceae</taxon>
        <taxon>Amanita</taxon>
    </lineage>
</organism>
<gene>
    <name evidence="2" type="ORF">M378DRAFT_167553</name>
</gene>
<sequence length="179" mass="19716">MVESFTPQSTASSAVEVCGSTTMGSARPRPRADQLGLRGLEALMDRRSDNGDEYVGSGLAADGSDHARQQQPLSSSHKKPVLDINDQVQRRPPPPPPPPQQHQQQSQQSRTNTHHYLGYGPRYTDGRYYMMDELHIYPDDASVYCQGYNESPRPDAPISPTPQGAAPSPSPLMMRTRLS</sequence>
<keyword evidence="3" id="KW-1185">Reference proteome</keyword>
<evidence type="ECO:0000313" key="3">
    <source>
        <dbReference type="Proteomes" id="UP000054549"/>
    </source>
</evidence>
<feature type="compositionally biased region" description="Pro residues" evidence="1">
    <location>
        <begin position="91"/>
        <end position="100"/>
    </location>
</feature>
<feature type="region of interest" description="Disordered" evidence="1">
    <location>
        <begin position="146"/>
        <end position="179"/>
    </location>
</feature>
<feature type="compositionally biased region" description="Polar residues" evidence="1">
    <location>
        <begin position="1"/>
        <end position="24"/>
    </location>
</feature>
<name>A0A0C2WWZ0_AMAMK</name>
<dbReference type="InParanoid" id="A0A0C2WWZ0"/>
<protein>
    <submittedName>
        <fullName evidence="2">Uncharacterized protein</fullName>
    </submittedName>
</protein>
<accession>A0A0C2WWZ0</accession>
<dbReference type="Proteomes" id="UP000054549">
    <property type="component" value="Unassembled WGS sequence"/>
</dbReference>
<feature type="compositionally biased region" description="Low complexity" evidence="1">
    <location>
        <begin position="101"/>
        <end position="110"/>
    </location>
</feature>
<dbReference type="EMBL" id="KN818291">
    <property type="protein sequence ID" value="KIL60883.1"/>
    <property type="molecule type" value="Genomic_DNA"/>
</dbReference>
<evidence type="ECO:0000313" key="2">
    <source>
        <dbReference type="EMBL" id="KIL60883.1"/>
    </source>
</evidence>
<dbReference type="OrthoDB" id="3243310at2759"/>
<dbReference type="AlphaFoldDB" id="A0A0C2WWZ0"/>
<feature type="region of interest" description="Disordered" evidence="1">
    <location>
        <begin position="1"/>
        <end position="119"/>
    </location>
</feature>